<dbReference type="PRINTS" id="PR00245">
    <property type="entry name" value="OLFACTORYR"/>
</dbReference>
<sequence length="332" mass="36902">MFPPSPTLKLSQYQGHSHTAQMIPKENSTVVTEFILVGITDDPQLQIPLFLVFTLIYLLTLVGNLGVITLILLDSRLHTPMYVFLSHLSLMDFGYSTAVTPKVMAGFLTGDKVISYKACAAQLYFFAVFLIVETFLLASMAYDRHAAVCKPLHYTNIMTPRVVCAWMVVAAYVLGFLVASVHTWNAFSLSFCRSNVIDHFFCDATPVLALSCSDNNRSEIVFFVLVSFNIAFTLLIILISYLFIFVTILGVRSSEGHQKAFSTCASHLTSVSIFYGTGAFMYLQPGPRHSMSTDKMASVSYAIVIPMLNPLIYSLRNKEVKSALKRAVDISF</sequence>
<dbReference type="Proteomes" id="UP000314981">
    <property type="component" value="Chromosome 15"/>
</dbReference>
<feature type="transmembrane region" description="Helical" evidence="10">
    <location>
        <begin position="260"/>
        <end position="284"/>
    </location>
</feature>
<evidence type="ECO:0000313" key="13">
    <source>
        <dbReference type="Proteomes" id="UP000314981"/>
    </source>
</evidence>
<evidence type="ECO:0000256" key="7">
    <source>
        <dbReference type="ARBA" id="ARBA00023170"/>
    </source>
</evidence>
<dbReference type="GO" id="GO:0004930">
    <property type="term" value="F:G protein-coupled receptor activity"/>
    <property type="evidence" value="ECO:0007669"/>
    <property type="project" value="UniProtKB-KW"/>
</dbReference>
<feature type="transmembrane region" description="Helical" evidence="10">
    <location>
        <begin position="296"/>
        <end position="315"/>
    </location>
</feature>
<keyword evidence="8 9" id="KW-0807">Transducer</keyword>
<keyword evidence="5 9" id="KW-0297">G-protein coupled receptor</keyword>
<evidence type="ECO:0000256" key="5">
    <source>
        <dbReference type="ARBA" id="ARBA00023040"/>
    </source>
</evidence>
<evidence type="ECO:0000256" key="3">
    <source>
        <dbReference type="ARBA" id="ARBA00022692"/>
    </source>
</evidence>
<evidence type="ECO:0000256" key="10">
    <source>
        <dbReference type="RuleBase" id="RU363047"/>
    </source>
</evidence>
<feature type="transmembrane region" description="Helical" evidence="10">
    <location>
        <begin position="121"/>
        <end position="142"/>
    </location>
</feature>
<keyword evidence="13" id="KW-1185">Reference proteome</keyword>
<dbReference type="OMA" id="MHTWNTF"/>
<dbReference type="PROSITE" id="PS50262">
    <property type="entry name" value="G_PROTEIN_RECEP_F1_2"/>
    <property type="match status" value="1"/>
</dbReference>
<accession>A0A4W2D2R9</accession>
<dbReference type="SUPFAM" id="SSF81321">
    <property type="entry name" value="Family A G protein-coupled receptor-like"/>
    <property type="match status" value="1"/>
</dbReference>
<keyword evidence="10" id="KW-1003">Cell membrane</keyword>
<dbReference type="Ensembl" id="ENSBIXT00000023157.1">
    <property type="protein sequence ID" value="ENSBIXP00000012965.1"/>
    <property type="gene ID" value="ENSBIXG00000017966.1"/>
</dbReference>
<evidence type="ECO:0000256" key="8">
    <source>
        <dbReference type="ARBA" id="ARBA00023224"/>
    </source>
</evidence>
<organism evidence="12 13">
    <name type="scientific">Bos indicus x Bos taurus</name>
    <name type="common">Hybrid cattle</name>
    <dbReference type="NCBI Taxonomy" id="30522"/>
    <lineage>
        <taxon>Eukaryota</taxon>
        <taxon>Metazoa</taxon>
        <taxon>Chordata</taxon>
        <taxon>Craniata</taxon>
        <taxon>Vertebrata</taxon>
        <taxon>Euteleostomi</taxon>
        <taxon>Mammalia</taxon>
        <taxon>Eutheria</taxon>
        <taxon>Laurasiatheria</taxon>
        <taxon>Artiodactyla</taxon>
        <taxon>Ruminantia</taxon>
        <taxon>Pecora</taxon>
        <taxon>Bovidae</taxon>
        <taxon>Bovinae</taxon>
        <taxon>Bos</taxon>
    </lineage>
</organism>
<proteinExistence type="inferred from homology"/>
<reference evidence="12" key="2">
    <citation type="submission" date="2025-08" db="UniProtKB">
        <authorList>
            <consortium name="Ensembl"/>
        </authorList>
    </citation>
    <scope>IDENTIFICATION</scope>
</reference>
<keyword evidence="6 10" id="KW-0472">Membrane</keyword>
<dbReference type="PRINTS" id="PR00237">
    <property type="entry name" value="GPCRRHODOPSN"/>
</dbReference>
<evidence type="ECO:0000313" key="12">
    <source>
        <dbReference type="Ensembl" id="ENSBIXP00000012965.1"/>
    </source>
</evidence>
<dbReference type="InterPro" id="IPR017452">
    <property type="entry name" value="GPCR_Rhodpsn_7TM"/>
</dbReference>
<feature type="transmembrane region" description="Helical" evidence="10">
    <location>
        <begin position="80"/>
        <end position="101"/>
    </location>
</feature>
<keyword evidence="10" id="KW-0716">Sensory transduction</keyword>
<feature type="transmembrane region" description="Helical" evidence="10">
    <location>
        <begin position="220"/>
        <end position="248"/>
    </location>
</feature>
<feature type="transmembrane region" description="Helical" evidence="10">
    <location>
        <begin position="49"/>
        <end position="73"/>
    </location>
</feature>
<keyword evidence="3 9" id="KW-0812">Transmembrane</keyword>
<reference evidence="12 13" key="1">
    <citation type="submission" date="2018-11" db="EMBL/GenBank/DDBJ databases">
        <title>Haplotype-resolved cattle genomes.</title>
        <authorList>
            <person name="Low W.Y."/>
            <person name="Tearle R."/>
            <person name="Bickhart D.M."/>
            <person name="Rosen B.D."/>
            <person name="Koren S."/>
            <person name="Rhie A."/>
            <person name="Hiendleder S."/>
            <person name="Phillippy A.M."/>
            <person name="Smith T.P.L."/>
            <person name="Williams J.L."/>
        </authorList>
    </citation>
    <scope>NUCLEOTIDE SEQUENCE [LARGE SCALE GENOMIC DNA]</scope>
</reference>
<dbReference type="InterPro" id="IPR000725">
    <property type="entry name" value="Olfact_rcpt"/>
</dbReference>
<evidence type="ECO:0000256" key="6">
    <source>
        <dbReference type="ARBA" id="ARBA00023136"/>
    </source>
</evidence>
<comment type="function">
    <text evidence="1">Putative odorant or sperm cell receptor.</text>
</comment>
<evidence type="ECO:0000256" key="2">
    <source>
        <dbReference type="ARBA" id="ARBA00004141"/>
    </source>
</evidence>
<dbReference type="AlphaFoldDB" id="A0A4W2D2R9"/>
<feature type="transmembrane region" description="Helical" evidence="10">
    <location>
        <begin position="163"/>
        <end position="184"/>
    </location>
</feature>
<dbReference type="GO" id="GO:0005886">
    <property type="term" value="C:plasma membrane"/>
    <property type="evidence" value="ECO:0007669"/>
    <property type="project" value="UniProtKB-SubCell"/>
</dbReference>
<evidence type="ECO:0000256" key="4">
    <source>
        <dbReference type="ARBA" id="ARBA00022989"/>
    </source>
</evidence>
<protein>
    <recommendedName>
        <fullName evidence="10">Olfactory receptor</fullName>
    </recommendedName>
</protein>
<dbReference type="InterPro" id="IPR000276">
    <property type="entry name" value="GPCR_Rhodpsn"/>
</dbReference>
<keyword evidence="10" id="KW-0552">Olfaction</keyword>
<reference evidence="12" key="3">
    <citation type="submission" date="2025-09" db="UniProtKB">
        <authorList>
            <consortium name="Ensembl"/>
        </authorList>
    </citation>
    <scope>IDENTIFICATION</scope>
</reference>
<keyword evidence="4 10" id="KW-1133">Transmembrane helix</keyword>
<dbReference type="PANTHER" id="PTHR48018">
    <property type="entry name" value="OLFACTORY RECEPTOR"/>
    <property type="match status" value="1"/>
</dbReference>
<dbReference type="Pfam" id="PF13853">
    <property type="entry name" value="7tm_4"/>
    <property type="match status" value="1"/>
</dbReference>
<keyword evidence="7 9" id="KW-0675">Receptor</keyword>
<comment type="similarity">
    <text evidence="9">Belongs to the G-protein coupled receptor 1 family.</text>
</comment>
<evidence type="ECO:0000259" key="11">
    <source>
        <dbReference type="PROSITE" id="PS50262"/>
    </source>
</evidence>
<name>A0A4W2D2R9_BOBOX</name>
<comment type="subcellular location">
    <subcellularLocation>
        <location evidence="10">Cell membrane</location>
        <topology evidence="10">Multi-pass membrane protein</topology>
    </subcellularLocation>
    <subcellularLocation>
        <location evidence="2">Membrane</location>
        <topology evidence="2">Multi-pass membrane protein</topology>
    </subcellularLocation>
</comment>
<evidence type="ECO:0000256" key="9">
    <source>
        <dbReference type="RuleBase" id="RU000688"/>
    </source>
</evidence>
<evidence type="ECO:0000256" key="1">
    <source>
        <dbReference type="ARBA" id="ARBA00003929"/>
    </source>
</evidence>
<dbReference type="GO" id="GO:0004984">
    <property type="term" value="F:olfactory receptor activity"/>
    <property type="evidence" value="ECO:0007669"/>
    <property type="project" value="InterPro"/>
</dbReference>
<dbReference type="PROSITE" id="PS00237">
    <property type="entry name" value="G_PROTEIN_RECEP_F1_1"/>
    <property type="match status" value="1"/>
</dbReference>
<dbReference type="CDD" id="cd15407">
    <property type="entry name" value="7tmA_OR5B-like"/>
    <property type="match status" value="1"/>
</dbReference>
<feature type="domain" description="G-protein coupled receptors family 1 profile" evidence="11">
    <location>
        <begin position="63"/>
        <end position="313"/>
    </location>
</feature>
<dbReference type="Gene3D" id="1.20.1070.10">
    <property type="entry name" value="Rhodopsin 7-helix transmembrane proteins"/>
    <property type="match status" value="1"/>
</dbReference>